<accession>A0ABQ7GJS8</accession>
<protein>
    <recommendedName>
        <fullName evidence="1">UspA domain-containing protein</fullName>
    </recommendedName>
</protein>
<dbReference type="PRINTS" id="PR01438">
    <property type="entry name" value="UNVRSLSTRESS"/>
</dbReference>
<dbReference type="Pfam" id="PF00582">
    <property type="entry name" value="Usp"/>
    <property type="match status" value="2"/>
</dbReference>
<dbReference type="InterPro" id="IPR006015">
    <property type="entry name" value="Universal_stress_UspA"/>
</dbReference>
<evidence type="ECO:0000259" key="1">
    <source>
        <dbReference type="Pfam" id="PF00582"/>
    </source>
</evidence>
<keyword evidence="3" id="KW-1185">Reference proteome</keyword>
<dbReference type="EMBL" id="MU069736">
    <property type="protein sequence ID" value="KAF5834835.1"/>
    <property type="molecule type" value="Genomic_DNA"/>
</dbReference>
<dbReference type="SUPFAM" id="SSF52402">
    <property type="entry name" value="Adenine nucleotide alpha hydrolases-like"/>
    <property type="match status" value="2"/>
</dbReference>
<dbReference type="PANTHER" id="PTHR31964">
    <property type="entry name" value="ADENINE NUCLEOTIDE ALPHA HYDROLASES-LIKE SUPERFAMILY PROTEIN"/>
    <property type="match status" value="1"/>
</dbReference>
<dbReference type="Gene3D" id="3.40.50.12370">
    <property type="match status" value="2"/>
</dbReference>
<reference evidence="2" key="1">
    <citation type="submission" date="2017-08" db="EMBL/GenBank/DDBJ databases">
        <authorList>
            <person name="Polle J.E."/>
            <person name="Barry K."/>
            <person name="Cushman J."/>
            <person name="Schmutz J."/>
            <person name="Tran D."/>
            <person name="Hathwaick L.T."/>
            <person name="Yim W.C."/>
            <person name="Jenkins J."/>
            <person name="Mckie-Krisberg Z.M."/>
            <person name="Prochnik S."/>
            <person name="Lindquist E."/>
            <person name="Dockter R.B."/>
            <person name="Adam C."/>
            <person name="Molina H."/>
            <person name="Bunkerborg J."/>
            <person name="Jin E."/>
            <person name="Buchheim M."/>
            <person name="Magnuson J."/>
        </authorList>
    </citation>
    <scope>NUCLEOTIDE SEQUENCE</scope>
    <source>
        <strain evidence="2">CCAP 19/18</strain>
    </source>
</reference>
<sequence>MSHLITRKALEDVEADLRERIEGKATRAYQKKGFHIGVSVDGSEMSDRAAHFAAGFIQLKRGDRYTVFHISDSTKTYLPRHLTPKHLMHYYEDMAARDKLGLRAEWVCKEKSEGHSTCKTLVKLVDERDLDLLVIGSFGRKGEKLDVLGSVSDYTLHMCRSSLCIVRSTGSRFDQQAKILFASDGSHAANLAFVLTLQYFRRPLDTVDVIFVATKDPVKEKEWANMYRRYMETHQVPGNVEVKQITRTLDTTVQSTILEASRDVDILVVGVSGYSQKKMGSVSEFLSIHARCSTIVVKDHLDILGPPIVSDAPRFQD</sequence>
<dbReference type="InterPro" id="IPR006016">
    <property type="entry name" value="UspA"/>
</dbReference>
<feature type="domain" description="UspA" evidence="1">
    <location>
        <begin position="35"/>
        <end position="167"/>
    </location>
</feature>
<proteinExistence type="predicted"/>
<comment type="caution">
    <text evidence="2">The sequence shown here is derived from an EMBL/GenBank/DDBJ whole genome shotgun (WGS) entry which is preliminary data.</text>
</comment>
<gene>
    <name evidence="2" type="ORF">DUNSADRAFT_8375</name>
</gene>
<organism evidence="2 3">
    <name type="scientific">Dunaliella salina</name>
    <name type="common">Green alga</name>
    <name type="synonym">Protococcus salinus</name>
    <dbReference type="NCBI Taxonomy" id="3046"/>
    <lineage>
        <taxon>Eukaryota</taxon>
        <taxon>Viridiplantae</taxon>
        <taxon>Chlorophyta</taxon>
        <taxon>core chlorophytes</taxon>
        <taxon>Chlorophyceae</taxon>
        <taxon>CS clade</taxon>
        <taxon>Chlamydomonadales</taxon>
        <taxon>Dunaliellaceae</taxon>
        <taxon>Dunaliella</taxon>
    </lineage>
</organism>
<dbReference type="PANTHER" id="PTHR31964:SF113">
    <property type="entry name" value="USPA DOMAIN-CONTAINING PROTEIN"/>
    <property type="match status" value="1"/>
</dbReference>
<evidence type="ECO:0000313" key="2">
    <source>
        <dbReference type="EMBL" id="KAF5834835.1"/>
    </source>
</evidence>
<evidence type="ECO:0000313" key="3">
    <source>
        <dbReference type="Proteomes" id="UP000815325"/>
    </source>
</evidence>
<feature type="domain" description="UspA" evidence="1">
    <location>
        <begin position="178"/>
        <end position="298"/>
    </location>
</feature>
<name>A0ABQ7GJS8_DUNSA</name>
<dbReference type="CDD" id="cd00293">
    <property type="entry name" value="USP-like"/>
    <property type="match status" value="1"/>
</dbReference>
<dbReference type="Proteomes" id="UP000815325">
    <property type="component" value="Unassembled WGS sequence"/>
</dbReference>